<dbReference type="NCBIfam" id="TIGR02116">
    <property type="entry name" value="toxin_Txe_YoeB"/>
    <property type="match status" value="1"/>
</dbReference>
<dbReference type="Pfam" id="PF06769">
    <property type="entry name" value="YoeB_toxin"/>
    <property type="match status" value="1"/>
</dbReference>
<evidence type="ECO:0000256" key="4">
    <source>
        <dbReference type="ARBA" id="ARBA00022759"/>
    </source>
</evidence>
<keyword evidence="3" id="KW-0540">Nuclease</keyword>
<evidence type="ECO:0000256" key="5">
    <source>
        <dbReference type="ARBA" id="ARBA00022801"/>
    </source>
</evidence>
<dbReference type="Proteomes" id="UP000282438">
    <property type="component" value="Chromosome"/>
</dbReference>
<dbReference type="PANTHER" id="PTHR38039:SF1">
    <property type="entry name" value="TOXIN YOEB"/>
    <property type="match status" value="1"/>
</dbReference>
<sequence>MNHSSKQKQKNKHEAKISAYSFTPEAWEEYVWWQNNDPKIVEEINELLKECSRNPFKGTGKPEPLIGDLTGLWSRRITDKHRLVYLPEDGQIYIVQCRFHYK</sequence>
<keyword evidence="5" id="KW-0378">Hydrolase</keyword>
<dbReference type="PANTHER" id="PTHR38039">
    <property type="entry name" value="TOXIN YOEB"/>
    <property type="match status" value="1"/>
</dbReference>
<dbReference type="GO" id="GO:0045892">
    <property type="term" value="P:negative regulation of DNA-templated transcription"/>
    <property type="evidence" value="ECO:0007669"/>
    <property type="project" value="TreeGrafter"/>
</dbReference>
<name>A0A3S8ZWR6_9NEIS</name>
<dbReference type="RefSeq" id="WP_125975982.1">
    <property type="nucleotide sequence ID" value="NZ_CP034433.1"/>
</dbReference>
<accession>A0A3S8ZWR6</accession>
<dbReference type="AlphaFoldDB" id="A0A3S8ZWR6"/>
<evidence type="ECO:0000256" key="3">
    <source>
        <dbReference type="ARBA" id="ARBA00022722"/>
    </source>
</evidence>
<protein>
    <recommendedName>
        <fullName evidence="6">Putative mRNA interferase YoeB</fullName>
    </recommendedName>
</protein>
<comment type="similarity">
    <text evidence="1">Belongs to the YoeB family.</text>
</comment>
<dbReference type="GO" id="GO:0006401">
    <property type="term" value="P:RNA catabolic process"/>
    <property type="evidence" value="ECO:0007669"/>
    <property type="project" value="InterPro"/>
</dbReference>
<evidence type="ECO:0000313" key="7">
    <source>
        <dbReference type="EMBL" id="AZN37916.1"/>
    </source>
</evidence>
<organism evidence="7 8">
    <name type="scientific">Iodobacter ciconiae</name>
    <dbReference type="NCBI Taxonomy" id="2496266"/>
    <lineage>
        <taxon>Bacteria</taxon>
        <taxon>Pseudomonadati</taxon>
        <taxon>Pseudomonadota</taxon>
        <taxon>Betaproteobacteria</taxon>
        <taxon>Neisseriales</taxon>
        <taxon>Chitinibacteraceae</taxon>
        <taxon>Iodobacter</taxon>
    </lineage>
</organism>
<dbReference type="OrthoDB" id="9801102at2"/>
<keyword evidence="4" id="KW-0255">Endonuclease</keyword>
<dbReference type="SUPFAM" id="SSF143011">
    <property type="entry name" value="RelE-like"/>
    <property type="match status" value="1"/>
</dbReference>
<dbReference type="InterPro" id="IPR035093">
    <property type="entry name" value="RelE/ParE_toxin_dom_sf"/>
</dbReference>
<dbReference type="GO" id="GO:0004519">
    <property type="term" value="F:endonuclease activity"/>
    <property type="evidence" value="ECO:0007669"/>
    <property type="project" value="UniProtKB-KW"/>
</dbReference>
<dbReference type="InterPro" id="IPR009614">
    <property type="entry name" value="YoeB_toxin"/>
</dbReference>
<dbReference type="GO" id="GO:0016787">
    <property type="term" value="F:hydrolase activity"/>
    <property type="evidence" value="ECO:0007669"/>
    <property type="project" value="UniProtKB-KW"/>
</dbReference>
<gene>
    <name evidence="7" type="ORF">EJO50_16445</name>
</gene>
<reference evidence="7 8" key="1">
    <citation type="submission" date="2018-12" db="EMBL/GenBank/DDBJ databases">
        <title>Complete genome sequence of Iodobacter sp. H11R3.</title>
        <authorList>
            <person name="Bae J.-W."/>
        </authorList>
    </citation>
    <scope>NUCLEOTIDE SEQUENCE [LARGE SCALE GENOMIC DNA]</scope>
    <source>
        <strain evidence="7 8">H11R3</strain>
    </source>
</reference>
<evidence type="ECO:0000256" key="1">
    <source>
        <dbReference type="ARBA" id="ARBA00008172"/>
    </source>
</evidence>
<evidence type="ECO:0000313" key="8">
    <source>
        <dbReference type="Proteomes" id="UP000282438"/>
    </source>
</evidence>
<dbReference type="EMBL" id="CP034433">
    <property type="protein sequence ID" value="AZN37916.1"/>
    <property type="molecule type" value="Genomic_DNA"/>
</dbReference>
<evidence type="ECO:0000256" key="6">
    <source>
        <dbReference type="ARBA" id="ARBA00030388"/>
    </source>
</evidence>
<keyword evidence="8" id="KW-1185">Reference proteome</keyword>
<evidence type="ECO:0000256" key="2">
    <source>
        <dbReference type="ARBA" id="ARBA00022649"/>
    </source>
</evidence>
<proteinExistence type="inferred from homology"/>
<dbReference type="Gene3D" id="3.30.2310.20">
    <property type="entry name" value="RelE-like"/>
    <property type="match status" value="1"/>
</dbReference>
<keyword evidence="2" id="KW-1277">Toxin-antitoxin system</keyword>
<dbReference type="KEGG" id="iod:EJO50_16445"/>